<accession>A0ABU3NUL0</accession>
<evidence type="ECO:0000313" key="3">
    <source>
        <dbReference type="EMBL" id="MDT8899852.1"/>
    </source>
</evidence>
<dbReference type="InterPro" id="IPR051465">
    <property type="entry name" value="Cell_Envelope_Struct_Comp"/>
</dbReference>
<dbReference type="Pfam" id="PF00395">
    <property type="entry name" value="SLH"/>
    <property type="match status" value="1"/>
</dbReference>
<proteinExistence type="predicted"/>
<organism evidence="3 4">
    <name type="scientific">Anaeroselena agilis</name>
    <dbReference type="NCBI Taxonomy" id="3063788"/>
    <lineage>
        <taxon>Bacteria</taxon>
        <taxon>Bacillati</taxon>
        <taxon>Bacillota</taxon>
        <taxon>Negativicutes</taxon>
        <taxon>Acetonemataceae</taxon>
        <taxon>Anaeroselena</taxon>
    </lineage>
</organism>
<keyword evidence="4" id="KW-1185">Reference proteome</keyword>
<keyword evidence="1" id="KW-0732">Signal</keyword>
<comment type="caution">
    <text evidence="3">The sequence shown here is derived from an EMBL/GenBank/DDBJ whole genome shotgun (WGS) entry which is preliminary data.</text>
</comment>
<dbReference type="InterPro" id="IPR001119">
    <property type="entry name" value="SLH_dom"/>
</dbReference>
<evidence type="ECO:0000259" key="2">
    <source>
        <dbReference type="PROSITE" id="PS51272"/>
    </source>
</evidence>
<dbReference type="EMBL" id="JAUOZS010000001">
    <property type="protein sequence ID" value="MDT8899852.1"/>
    <property type="molecule type" value="Genomic_DNA"/>
</dbReference>
<feature type="domain" description="SLH" evidence="2">
    <location>
        <begin position="22"/>
        <end position="85"/>
    </location>
</feature>
<dbReference type="Proteomes" id="UP001254848">
    <property type="component" value="Unassembled WGS sequence"/>
</dbReference>
<evidence type="ECO:0000313" key="4">
    <source>
        <dbReference type="Proteomes" id="UP001254848"/>
    </source>
</evidence>
<protein>
    <submittedName>
        <fullName evidence="3">S-layer homology domain-containing protein</fullName>
    </submittedName>
</protein>
<dbReference type="PROSITE" id="PS51272">
    <property type="entry name" value="SLH"/>
    <property type="match status" value="1"/>
</dbReference>
<dbReference type="PANTHER" id="PTHR43308:SF5">
    <property type="entry name" value="S-LAYER PROTEIN _ PEPTIDOGLYCAN ENDO-BETA-N-ACETYLGLUCOSAMINIDASE"/>
    <property type="match status" value="1"/>
</dbReference>
<reference evidence="3 4" key="1">
    <citation type="submission" date="2023-07" db="EMBL/GenBank/DDBJ databases">
        <title>The novel representative of Negativicutes class, Anaeroselena agilis gen. nov. sp. nov.</title>
        <authorList>
            <person name="Prokofeva M.I."/>
            <person name="Elcheninov A.G."/>
            <person name="Klyukina A."/>
            <person name="Kublanov I.V."/>
            <person name="Frolov E.N."/>
            <person name="Podosokorskaya O.A."/>
        </authorList>
    </citation>
    <scope>NUCLEOTIDE SEQUENCE [LARGE SCALE GENOMIC DNA]</scope>
    <source>
        <strain evidence="3 4">4137-cl</strain>
    </source>
</reference>
<dbReference type="PANTHER" id="PTHR43308">
    <property type="entry name" value="OUTER MEMBRANE PROTEIN ALPHA-RELATED"/>
    <property type="match status" value="1"/>
</dbReference>
<dbReference type="RefSeq" id="WP_413778419.1">
    <property type="nucleotide sequence ID" value="NZ_JAUOZS010000001.1"/>
</dbReference>
<sequence>MRTIVALVIGVCLMATTAFAAPAENFNDLPRSHWAYEAVSMLAKEGIVDGYPDKTFKGDKTMTRYEMAQIVAKAMANQAKANIALRALIDKLAVEFALDMNRINARIDKVEKDQKKVKFSGELSQQYKSKEDSVGKKQSYGQEKFKLNIVGQVDKDTTVTVRIADPAPSATMFKDSSHHKYGEFATNGRIFDNMYGTTKVGAFKVKVGRQPLVTDPEDIIVDSDFFSFDGISFGTKLKDFDFSYSRGRFARGLDSGTVWAFNGFAKSEFQNVDVQTLSLGTELGKLNLNVNWVEFEKSKKNNPNVTLMAYDVYQADWAFNDKFLVGFEYGKNTKAVDEGAFSSVKAVFGHRKLDRAGKQSLTVTHSDFKKNSLYYAYSSMDCPDEDVTGDRFTNLDFAYKLALSKSLSLKLEYGDIKDKTTPSENYKFWKLTTKWKF</sequence>
<name>A0ABU3NUL0_9FIRM</name>
<gene>
    <name evidence="3" type="ORF">Q4T40_01130</name>
</gene>
<evidence type="ECO:0000256" key="1">
    <source>
        <dbReference type="SAM" id="SignalP"/>
    </source>
</evidence>
<feature type="chain" id="PRO_5046471922" evidence="1">
    <location>
        <begin position="21"/>
        <end position="437"/>
    </location>
</feature>
<feature type="signal peptide" evidence="1">
    <location>
        <begin position="1"/>
        <end position="20"/>
    </location>
</feature>